<keyword evidence="2" id="KW-1185">Reference proteome</keyword>
<reference evidence="1 2" key="1">
    <citation type="submission" date="2023-11" db="EMBL/GenBank/DDBJ databases">
        <authorList>
            <person name="Hedman E."/>
            <person name="Englund M."/>
            <person name="Stromberg M."/>
            <person name="Nyberg Akerstrom W."/>
            <person name="Nylinder S."/>
            <person name="Jareborg N."/>
            <person name="Kallberg Y."/>
            <person name="Kronander E."/>
        </authorList>
    </citation>
    <scope>NUCLEOTIDE SEQUENCE [LARGE SCALE GENOMIC DNA]</scope>
</reference>
<organism evidence="1 2">
    <name type="scientific">Parnassius mnemosyne</name>
    <name type="common">clouded apollo</name>
    <dbReference type="NCBI Taxonomy" id="213953"/>
    <lineage>
        <taxon>Eukaryota</taxon>
        <taxon>Metazoa</taxon>
        <taxon>Ecdysozoa</taxon>
        <taxon>Arthropoda</taxon>
        <taxon>Hexapoda</taxon>
        <taxon>Insecta</taxon>
        <taxon>Pterygota</taxon>
        <taxon>Neoptera</taxon>
        <taxon>Endopterygota</taxon>
        <taxon>Lepidoptera</taxon>
        <taxon>Glossata</taxon>
        <taxon>Ditrysia</taxon>
        <taxon>Papilionoidea</taxon>
        <taxon>Papilionidae</taxon>
        <taxon>Parnassiinae</taxon>
        <taxon>Parnassini</taxon>
        <taxon>Parnassius</taxon>
        <taxon>Driopa</taxon>
    </lineage>
</organism>
<sequence length="90" mass="10157">MERGKVLLKKEDRATDSPSAYRPICLLDEIGKLFERIVAIRLNEHLSCDGPDLADSQYRFRRERSTVDAITRVRSLLEQAISQGGIALAI</sequence>
<gene>
    <name evidence="1" type="ORF">PARMNEM_LOCUS2340</name>
</gene>
<dbReference type="EMBL" id="CAVLGL010000013">
    <property type="protein sequence ID" value="CAK1580560.1"/>
    <property type="molecule type" value="Genomic_DNA"/>
</dbReference>
<name>A0AAV1KCK5_9NEOP</name>
<evidence type="ECO:0000313" key="2">
    <source>
        <dbReference type="Proteomes" id="UP001314205"/>
    </source>
</evidence>
<dbReference type="PANTHER" id="PTHR19446">
    <property type="entry name" value="REVERSE TRANSCRIPTASES"/>
    <property type="match status" value="1"/>
</dbReference>
<dbReference type="Proteomes" id="UP001314205">
    <property type="component" value="Unassembled WGS sequence"/>
</dbReference>
<comment type="caution">
    <text evidence="1">The sequence shown here is derived from an EMBL/GenBank/DDBJ whole genome shotgun (WGS) entry which is preliminary data.</text>
</comment>
<evidence type="ECO:0008006" key="3">
    <source>
        <dbReference type="Google" id="ProtNLM"/>
    </source>
</evidence>
<protein>
    <recommendedName>
        <fullName evidence="3">Reverse transcriptase domain-containing protein</fullName>
    </recommendedName>
</protein>
<accession>A0AAV1KCK5</accession>
<dbReference type="AlphaFoldDB" id="A0AAV1KCK5"/>
<evidence type="ECO:0000313" key="1">
    <source>
        <dbReference type="EMBL" id="CAK1580560.1"/>
    </source>
</evidence>
<proteinExistence type="predicted"/>